<dbReference type="Proteomes" id="UP000245207">
    <property type="component" value="Unassembled WGS sequence"/>
</dbReference>
<organism evidence="1 2">
    <name type="scientific">Artemisia annua</name>
    <name type="common">Sweet wormwood</name>
    <dbReference type="NCBI Taxonomy" id="35608"/>
    <lineage>
        <taxon>Eukaryota</taxon>
        <taxon>Viridiplantae</taxon>
        <taxon>Streptophyta</taxon>
        <taxon>Embryophyta</taxon>
        <taxon>Tracheophyta</taxon>
        <taxon>Spermatophyta</taxon>
        <taxon>Magnoliopsida</taxon>
        <taxon>eudicotyledons</taxon>
        <taxon>Gunneridae</taxon>
        <taxon>Pentapetalae</taxon>
        <taxon>asterids</taxon>
        <taxon>campanulids</taxon>
        <taxon>Asterales</taxon>
        <taxon>Asteraceae</taxon>
        <taxon>Asteroideae</taxon>
        <taxon>Anthemideae</taxon>
        <taxon>Artemisiinae</taxon>
        <taxon>Artemisia</taxon>
    </lineage>
</organism>
<gene>
    <name evidence="1" type="ORF">CTI12_AA041840</name>
</gene>
<accession>A0A2U1QDS9</accession>
<dbReference type="EMBL" id="PKPP01000193">
    <property type="protein sequence ID" value="PWA96165.1"/>
    <property type="molecule type" value="Genomic_DNA"/>
</dbReference>
<dbReference type="AlphaFoldDB" id="A0A2U1QDS9"/>
<name>A0A2U1QDS9_ARTAN</name>
<evidence type="ECO:0000313" key="2">
    <source>
        <dbReference type="Proteomes" id="UP000245207"/>
    </source>
</evidence>
<keyword evidence="2" id="KW-1185">Reference proteome</keyword>
<reference evidence="1 2" key="1">
    <citation type="journal article" date="2018" name="Mol. Plant">
        <title>The genome of Artemisia annua provides insight into the evolution of Asteraceae family and artemisinin biosynthesis.</title>
        <authorList>
            <person name="Shen Q."/>
            <person name="Zhang L."/>
            <person name="Liao Z."/>
            <person name="Wang S."/>
            <person name="Yan T."/>
            <person name="Shi P."/>
            <person name="Liu M."/>
            <person name="Fu X."/>
            <person name="Pan Q."/>
            <person name="Wang Y."/>
            <person name="Lv Z."/>
            <person name="Lu X."/>
            <person name="Zhang F."/>
            <person name="Jiang W."/>
            <person name="Ma Y."/>
            <person name="Chen M."/>
            <person name="Hao X."/>
            <person name="Li L."/>
            <person name="Tang Y."/>
            <person name="Lv G."/>
            <person name="Zhou Y."/>
            <person name="Sun X."/>
            <person name="Brodelius P.E."/>
            <person name="Rose J.K.C."/>
            <person name="Tang K."/>
        </authorList>
    </citation>
    <scope>NUCLEOTIDE SEQUENCE [LARGE SCALE GENOMIC DNA]</scope>
    <source>
        <strain evidence="2">cv. Huhao1</strain>
        <tissue evidence="1">Leaf</tissue>
    </source>
</reference>
<comment type="caution">
    <text evidence="1">The sequence shown here is derived from an EMBL/GenBank/DDBJ whole genome shotgun (WGS) entry which is preliminary data.</text>
</comment>
<protein>
    <submittedName>
        <fullName evidence="1">Uncharacterized protein</fullName>
    </submittedName>
</protein>
<proteinExistence type="predicted"/>
<sequence>MAKNGKGKAIYIGSEEEEWETVLRNYYLTDLVLDGYGAEPIDEYGSYRKIPKELRKQILTWLRKQNGYYEMLLEEGEDKQQTVDTGLPKFGELE</sequence>
<evidence type="ECO:0000313" key="1">
    <source>
        <dbReference type="EMBL" id="PWA96165.1"/>
    </source>
</evidence>